<keyword evidence="4" id="KW-1185">Reference proteome</keyword>
<dbReference type="RefSeq" id="WP_092807333.1">
    <property type="nucleotide sequence ID" value="NZ_FMUH01000007.1"/>
</dbReference>
<dbReference type="PANTHER" id="PTHR12126:SF11">
    <property type="entry name" value="NADH DEHYDROGENASE [UBIQUINONE] 1 ALPHA SUBCOMPLEX SUBUNIT 9, MITOCHONDRIAL"/>
    <property type="match status" value="1"/>
</dbReference>
<gene>
    <name evidence="3" type="ORF">SAMN03159343_3840</name>
</gene>
<dbReference type="GO" id="GO:0044877">
    <property type="term" value="F:protein-containing complex binding"/>
    <property type="evidence" value="ECO:0007669"/>
    <property type="project" value="TreeGrafter"/>
</dbReference>
<dbReference type="InterPro" id="IPR016040">
    <property type="entry name" value="NAD(P)-bd_dom"/>
</dbReference>
<feature type="domain" description="NAD(P)-binding" evidence="2">
    <location>
        <begin position="7"/>
        <end position="142"/>
    </location>
</feature>
<dbReference type="SUPFAM" id="SSF51735">
    <property type="entry name" value="NAD(P)-binding Rossmann-fold domains"/>
    <property type="match status" value="1"/>
</dbReference>
<dbReference type="OrthoDB" id="9774199at2"/>
<organism evidence="3 4">
    <name type="scientific">Klenkia marina</name>
    <dbReference type="NCBI Taxonomy" id="1960309"/>
    <lineage>
        <taxon>Bacteria</taxon>
        <taxon>Bacillati</taxon>
        <taxon>Actinomycetota</taxon>
        <taxon>Actinomycetes</taxon>
        <taxon>Geodermatophilales</taxon>
        <taxon>Geodermatophilaceae</taxon>
        <taxon>Klenkia</taxon>
    </lineage>
</organism>
<protein>
    <submittedName>
        <fullName evidence="3">Uncharacterized conserved protein YbjT, contains NAD(P)-binding and DUF2867 domains</fullName>
    </submittedName>
</protein>
<proteinExistence type="predicted"/>
<dbReference type="EMBL" id="FMUH01000007">
    <property type="protein sequence ID" value="SCX58803.1"/>
    <property type="molecule type" value="Genomic_DNA"/>
</dbReference>
<dbReference type="InterPro" id="IPR036291">
    <property type="entry name" value="NAD(P)-bd_dom_sf"/>
</dbReference>
<evidence type="ECO:0000313" key="4">
    <source>
        <dbReference type="Proteomes" id="UP000198981"/>
    </source>
</evidence>
<dbReference type="InterPro" id="IPR051207">
    <property type="entry name" value="ComplexI_NDUFA9_subunit"/>
</dbReference>
<dbReference type="Gene3D" id="3.40.50.720">
    <property type="entry name" value="NAD(P)-binding Rossmann-like Domain"/>
    <property type="match status" value="1"/>
</dbReference>
<dbReference type="Pfam" id="PF13460">
    <property type="entry name" value="NAD_binding_10"/>
    <property type="match status" value="1"/>
</dbReference>
<dbReference type="STRING" id="1960309.SAMN03159343_3840"/>
<dbReference type="Proteomes" id="UP000198981">
    <property type="component" value="Unassembled WGS sequence"/>
</dbReference>
<accession>A0A1G4YZE5</accession>
<dbReference type="PANTHER" id="PTHR12126">
    <property type="entry name" value="NADH-UBIQUINONE OXIDOREDUCTASE 39 KDA SUBUNIT-RELATED"/>
    <property type="match status" value="1"/>
</dbReference>
<dbReference type="AlphaFoldDB" id="A0A1G4YZE5"/>
<feature type="region of interest" description="Disordered" evidence="1">
    <location>
        <begin position="295"/>
        <end position="315"/>
    </location>
</feature>
<reference evidence="4" key="1">
    <citation type="submission" date="2016-10" db="EMBL/GenBank/DDBJ databases">
        <authorList>
            <person name="Varghese N."/>
            <person name="Submissions S."/>
        </authorList>
    </citation>
    <scope>NUCLEOTIDE SEQUENCE [LARGE SCALE GENOMIC DNA]</scope>
    <source>
        <strain evidence="4">DSM 45722</strain>
    </source>
</reference>
<evidence type="ECO:0000313" key="3">
    <source>
        <dbReference type="EMBL" id="SCX58803.1"/>
    </source>
</evidence>
<name>A0A1G4YZE5_9ACTN</name>
<evidence type="ECO:0000256" key="1">
    <source>
        <dbReference type="SAM" id="MobiDB-lite"/>
    </source>
</evidence>
<sequence>MQVLVTGASGFVGGRLAPALVEEGHDVRAMTRRPEAYGGAGEPVAGDVSDEASLRAALEGCEAAYYLVHSLGDASFVEEDAAAARRFGRACAAQGVRRIVYLGGLGDDADDLSDHLRSRREVETLLGEGGVPVTVLRAGIVVGHGGVSWEMTRQLVAHLPAMVTPQWVHTRTQPIAVDDVVRYLVGVLEAPEAEGRVFEVGGPDVLEYLEMLTRVAEIQGRHLFVLPVPLLSPRLSSRWLSLVTDVDLQTGRNLIDSMSNEVVVHDDAIRQVVPFEPMDYDSAVLQALGERARERREVAGQRKRHGGLLARGARS</sequence>
<evidence type="ECO:0000259" key="2">
    <source>
        <dbReference type="Pfam" id="PF13460"/>
    </source>
</evidence>